<evidence type="ECO:0000313" key="2">
    <source>
        <dbReference type="EMBL" id="MBB6218909.1"/>
    </source>
</evidence>
<keyword evidence="3" id="KW-1185">Reference proteome</keyword>
<dbReference type="AlphaFoldDB" id="A0A841L954"/>
<dbReference type="RefSeq" id="WP_184313815.1">
    <property type="nucleotide sequence ID" value="NZ_JACHEN010000055.1"/>
</dbReference>
<evidence type="ECO:0000313" key="3">
    <source>
        <dbReference type="Proteomes" id="UP000579281"/>
    </source>
</evidence>
<dbReference type="Proteomes" id="UP000579281">
    <property type="component" value="Unassembled WGS sequence"/>
</dbReference>
<dbReference type="PROSITE" id="PS51782">
    <property type="entry name" value="LYSM"/>
    <property type="match status" value="1"/>
</dbReference>
<gene>
    <name evidence="2" type="ORF">HNQ80_005086</name>
</gene>
<comment type="caution">
    <text evidence="2">The sequence shown here is derived from an EMBL/GenBank/DDBJ whole genome shotgun (WGS) entry which is preliminary data.</text>
</comment>
<dbReference type="InterPro" id="IPR058968">
    <property type="entry name" value="YoqH-like"/>
</dbReference>
<proteinExistence type="predicted"/>
<dbReference type="Pfam" id="PF01476">
    <property type="entry name" value="LysM"/>
    <property type="match status" value="1"/>
</dbReference>
<feature type="domain" description="LysM" evidence="1">
    <location>
        <begin position="16"/>
        <end position="61"/>
    </location>
</feature>
<organism evidence="2 3">
    <name type="scientific">Anaerosolibacter carboniphilus</name>
    <dbReference type="NCBI Taxonomy" id="1417629"/>
    <lineage>
        <taxon>Bacteria</taxon>
        <taxon>Bacillati</taxon>
        <taxon>Bacillota</taxon>
        <taxon>Clostridia</taxon>
        <taxon>Peptostreptococcales</taxon>
        <taxon>Thermotaleaceae</taxon>
        <taxon>Anaerosolibacter</taxon>
    </lineage>
</organism>
<protein>
    <submittedName>
        <fullName evidence="2">LysM repeat protein</fullName>
    </submittedName>
</protein>
<name>A0A841L954_9FIRM</name>
<dbReference type="EMBL" id="JACHEN010000055">
    <property type="protein sequence ID" value="MBB6218909.1"/>
    <property type="molecule type" value="Genomic_DNA"/>
</dbReference>
<reference evidence="2 3" key="1">
    <citation type="submission" date="2020-08" db="EMBL/GenBank/DDBJ databases">
        <title>Genomic Encyclopedia of Type Strains, Phase IV (KMG-IV): sequencing the most valuable type-strain genomes for metagenomic binning, comparative biology and taxonomic classification.</title>
        <authorList>
            <person name="Goeker M."/>
        </authorList>
    </citation>
    <scope>NUCLEOTIDE SEQUENCE [LARGE SCALE GENOMIC DNA]</scope>
    <source>
        <strain evidence="2 3">DSM 103526</strain>
    </source>
</reference>
<dbReference type="InterPro" id="IPR036779">
    <property type="entry name" value="LysM_dom_sf"/>
</dbReference>
<accession>A0A841L954</accession>
<dbReference type="InterPro" id="IPR018392">
    <property type="entry name" value="LysM"/>
</dbReference>
<dbReference type="SMART" id="SM00257">
    <property type="entry name" value="LysM"/>
    <property type="match status" value="1"/>
</dbReference>
<sequence length="194" mass="21355">MVMFPRKPVNCPVDAVRYTVRPGDMMYQIARRFQVDLNQLIGANPHIPHPNLIVPGDILCIPKIKFSPYSVMLRSVNEKFPTASGSAMVSKTPAYEKSVSIIAVLPGLKELGPSYKQYQAYLIYATATDNRALNKPLHKVPETPNTWAATIDLTPEDIAEIPRNVKVAISANVTEGPEPPPGDLVVLEGAFSRF</sequence>
<evidence type="ECO:0000259" key="1">
    <source>
        <dbReference type="PROSITE" id="PS51782"/>
    </source>
</evidence>
<dbReference type="CDD" id="cd00118">
    <property type="entry name" value="LysM"/>
    <property type="match status" value="1"/>
</dbReference>
<dbReference type="SUPFAM" id="SSF54106">
    <property type="entry name" value="LysM domain"/>
    <property type="match status" value="1"/>
</dbReference>
<dbReference type="Pfam" id="PF26349">
    <property type="entry name" value="YoqH"/>
    <property type="match status" value="1"/>
</dbReference>
<dbReference type="Gene3D" id="3.10.350.10">
    <property type="entry name" value="LysM domain"/>
    <property type="match status" value="1"/>
</dbReference>